<dbReference type="InterPro" id="IPR051540">
    <property type="entry name" value="S-2-haloacid_dehalogenase"/>
</dbReference>
<dbReference type="Pfam" id="PF00702">
    <property type="entry name" value="Hydrolase"/>
    <property type="match status" value="1"/>
</dbReference>
<evidence type="ECO:0000313" key="2">
    <source>
        <dbReference type="EMBL" id="PWJ77338.1"/>
    </source>
</evidence>
<dbReference type="InterPro" id="IPR036412">
    <property type="entry name" value="HAD-like_sf"/>
</dbReference>
<dbReference type="SFLD" id="SFLDS00003">
    <property type="entry name" value="Haloacid_Dehalogenase"/>
    <property type="match status" value="1"/>
</dbReference>
<dbReference type="SUPFAM" id="SSF56784">
    <property type="entry name" value="HAD-like"/>
    <property type="match status" value="1"/>
</dbReference>
<dbReference type="InterPro" id="IPR023214">
    <property type="entry name" value="HAD_sf"/>
</dbReference>
<dbReference type="Gene3D" id="3.40.50.1000">
    <property type="entry name" value="HAD superfamily/HAD-like"/>
    <property type="match status" value="1"/>
</dbReference>
<dbReference type="SFLD" id="SFLDG01129">
    <property type="entry name" value="C1.5:_HAD__Beta-PGM__Phosphata"/>
    <property type="match status" value="1"/>
</dbReference>
<dbReference type="EMBL" id="QGGY01000003">
    <property type="protein sequence ID" value="PWJ77338.1"/>
    <property type="molecule type" value="Genomic_DNA"/>
</dbReference>
<evidence type="ECO:0000313" key="3">
    <source>
        <dbReference type="Proteomes" id="UP000245412"/>
    </source>
</evidence>
<comment type="caution">
    <text evidence="2">The sequence shown here is derived from an EMBL/GenBank/DDBJ whole genome shotgun (WGS) entry which is preliminary data.</text>
</comment>
<name>A0AB73T6K2_9FIRM</name>
<dbReference type="GO" id="GO:0016787">
    <property type="term" value="F:hydrolase activity"/>
    <property type="evidence" value="ECO:0007669"/>
    <property type="project" value="UniProtKB-KW"/>
</dbReference>
<proteinExistence type="predicted"/>
<dbReference type="AlphaFoldDB" id="A0AB73T6K2"/>
<gene>
    <name evidence="2" type="ORF">C7383_103182</name>
</gene>
<evidence type="ECO:0000256" key="1">
    <source>
        <dbReference type="ARBA" id="ARBA00022801"/>
    </source>
</evidence>
<keyword evidence="3" id="KW-1185">Reference proteome</keyword>
<organism evidence="2 3">
    <name type="scientific">Murimonas intestini</name>
    <dbReference type="NCBI Taxonomy" id="1337051"/>
    <lineage>
        <taxon>Bacteria</taxon>
        <taxon>Bacillati</taxon>
        <taxon>Bacillota</taxon>
        <taxon>Clostridia</taxon>
        <taxon>Lachnospirales</taxon>
        <taxon>Lachnospiraceae</taxon>
        <taxon>Murimonas</taxon>
    </lineage>
</organism>
<dbReference type="RefSeq" id="WP_109625443.1">
    <property type="nucleotide sequence ID" value="NZ_JANKBI010000002.1"/>
</dbReference>
<dbReference type="PANTHER" id="PTHR43316">
    <property type="entry name" value="HYDROLASE, HALOACID DELAHOGENASE-RELATED"/>
    <property type="match status" value="1"/>
</dbReference>
<keyword evidence="1" id="KW-0378">Hydrolase</keyword>
<protein>
    <submittedName>
        <fullName evidence="2">FMN phosphatase YigB (HAD superfamily)</fullName>
    </submittedName>
</protein>
<accession>A0AB73T6K2</accession>
<dbReference type="Proteomes" id="UP000245412">
    <property type="component" value="Unassembled WGS sequence"/>
</dbReference>
<dbReference type="InterPro" id="IPR006439">
    <property type="entry name" value="HAD-SF_hydro_IA"/>
</dbReference>
<dbReference type="PANTHER" id="PTHR43316:SF3">
    <property type="entry name" value="HALOACID DEHALOGENASE, TYPE II (AFU_ORTHOLOGUE AFUA_2G07750)-RELATED"/>
    <property type="match status" value="1"/>
</dbReference>
<dbReference type="PRINTS" id="PR00413">
    <property type="entry name" value="HADHALOGNASE"/>
</dbReference>
<reference evidence="2 3" key="1">
    <citation type="submission" date="2018-05" db="EMBL/GenBank/DDBJ databases">
        <authorList>
            <person name="Goeker M."/>
            <person name="Huntemann M."/>
            <person name="Clum A."/>
            <person name="Pillay M."/>
            <person name="Palaniappan K."/>
            <person name="Varghese N."/>
            <person name="Mikhailova N."/>
            <person name="Stamatis D."/>
            <person name="Reddy T."/>
            <person name="Daum C."/>
            <person name="Shapiro N."/>
            <person name="Ivanova N."/>
            <person name="Kyrpides N."/>
            <person name="Woyke T."/>
        </authorList>
    </citation>
    <scope>NUCLEOTIDE SEQUENCE [LARGE SCALE GENOMIC DNA]</scope>
    <source>
        <strain evidence="2 3">DSM 26524</strain>
    </source>
</reference>
<sequence length="242" mass="27415">MIRAVLFDLDGTLLPMDQEEFIQAYMGEIAGRFGSEELKKEDLIRALWKGTGAMVKNDGTSSNEEVFWKVFAGLLGEGILRRRSEFDDFYTREFKNVGRIASPNDLAGRCVGRLKEKGYRLIAATNPLFPRTATLERMSWAGIDPASFELITTYENSAYCKPNLEYYRNILDRQGLLAEECLMVGNDVAEDMCTSKLGMDTFLLTEHLIPAEGVDTKEMRQGGFKELYNYIEDMPILKEGVL</sequence>